<sequence length="292" mass="31880">MGLRVTVGTCQNGDLISFRVVEKFLLHQITDPDRFFHTSLEEAMGTCPLQGWLFLFLLGASSLTLAKNLYCHKGVSVSIEEDPRNTFNWTTGKVETCDNGAFCQESVLLITAGAKTAVLATKSCISEGTQAITFVQHSPPSGILTISYSNYCEDSLCNNREDLSELLKPEQTPVPNVTTPLHCPTCVALGTCLSAPSLPCPSDTTRCYQGRLQIVGGGINSPLEVKGCTSVTGCRLMSGIFTVGPMWVKEMCQPQSLTQPRKAENGATWLLISVWRLELLLLLLLWSLVHCF</sequence>
<dbReference type="GO" id="GO:0007339">
    <property type="term" value="P:binding of sperm to zona pellucida"/>
    <property type="evidence" value="ECO:0007669"/>
    <property type="project" value="TreeGrafter"/>
</dbReference>
<reference evidence="7 8" key="1">
    <citation type="journal article" date="2020" name="Mol. Biol. Evol.">
        <title>Interspecific Gene Flow and the Evolution of Specialization in Black and White Rhinoceros.</title>
        <authorList>
            <person name="Moodley Y."/>
            <person name="Westbury M.V."/>
            <person name="Russo I.M."/>
            <person name="Gopalakrishnan S."/>
            <person name="Rakotoarivelo A."/>
            <person name="Olsen R.A."/>
            <person name="Prost S."/>
            <person name="Tunstall T."/>
            <person name="Ryder O.A."/>
            <person name="Dalen L."/>
            <person name="Bruford M.W."/>
        </authorList>
    </citation>
    <scope>NUCLEOTIDE SEQUENCE [LARGE SCALE GENOMIC DNA]</scope>
    <source>
        <strain evidence="7">SBR-YM</strain>
        <tissue evidence="7">Skin</tissue>
    </source>
</reference>
<dbReference type="InterPro" id="IPR016054">
    <property type="entry name" value="LY6_UPA_recep-like"/>
</dbReference>
<dbReference type="SUPFAM" id="SSF57302">
    <property type="entry name" value="Snake toxin-like"/>
    <property type="match status" value="1"/>
</dbReference>
<keyword evidence="4" id="KW-0472">Membrane</keyword>
<comment type="caution">
    <text evidence="7">The sequence shown here is derived from an EMBL/GenBank/DDBJ whole genome shotgun (WGS) entry which is preliminary data.</text>
</comment>
<keyword evidence="5" id="KW-0325">Glycoprotein</keyword>
<dbReference type="CDD" id="cd23634">
    <property type="entry name" value="TFP_LU_ECD_TEX101_rpt2"/>
    <property type="match status" value="1"/>
</dbReference>
<evidence type="ECO:0000313" key="7">
    <source>
        <dbReference type="EMBL" id="KAF5921278.1"/>
    </source>
</evidence>
<keyword evidence="2" id="KW-1003">Cell membrane</keyword>
<keyword evidence="3" id="KW-0732">Signal</keyword>
<gene>
    <name evidence="7" type="ORF">HPG69_009175</name>
</gene>
<name>A0A7J7F052_DICBM</name>
<protein>
    <recommendedName>
        <fullName evidence="6">UPAR/Ly6 domain-containing protein</fullName>
    </recommendedName>
</protein>
<evidence type="ECO:0000313" key="8">
    <source>
        <dbReference type="Proteomes" id="UP000551758"/>
    </source>
</evidence>
<accession>A0A7J7F052</accession>
<evidence type="ECO:0000256" key="3">
    <source>
        <dbReference type="ARBA" id="ARBA00022729"/>
    </source>
</evidence>
<feature type="domain" description="UPAR/Ly6" evidence="6">
    <location>
        <begin position="91"/>
        <end position="159"/>
    </location>
</feature>
<dbReference type="Proteomes" id="UP000551758">
    <property type="component" value="Unassembled WGS sequence"/>
</dbReference>
<evidence type="ECO:0000256" key="4">
    <source>
        <dbReference type="ARBA" id="ARBA00023136"/>
    </source>
</evidence>
<keyword evidence="8" id="KW-1185">Reference proteome</keyword>
<evidence type="ECO:0000256" key="1">
    <source>
        <dbReference type="ARBA" id="ARBA00004236"/>
    </source>
</evidence>
<evidence type="ECO:0000259" key="6">
    <source>
        <dbReference type="Pfam" id="PF00021"/>
    </source>
</evidence>
<evidence type="ECO:0000256" key="2">
    <source>
        <dbReference type="ARBA" id="ARBA00022475"/>
    </source>
</evidence>
<evidence type="ECO:0000256" key="5">
    <source>
        <dbReference type="ARBA" id="ARBA00023180"/>
    </source>
</evidence>
<dbReference type="PANTHER" id="PTHR16529">
    <property type="entry name" value="CD177 ANTIGEN"/>
    <property type="match status" value="1"/>
</dbReference>
<dbReference type="GO" id="GO:0044853">
    <property type="term" value="C:plasma membrane raft"/>
    <property type="evidence" value="ECO:0007669"/>
    <property type="project" value="TreeGrafter"/>
</dbReference>
<dbReference type="InterPro" id="IPR051899">
    <property type="entry name" value="Fert-Immune_med_protein"/>
</dbReference>
<dbReference type="PANTHER" id="PTHR16529:SF3">
    <property type="entry name" value="TESTIS-EXPRESSED PROTEIN 101"/>
    <property type="match status" value="1"/>
</dbReference>
<dbReference type="AlphaFoldDB" id="A0A7J7F052"/>
<dbReference type="Pfam" id="PF00021">
    <property type="entry name" value="UPAR_LY6"/>
    <property type="match status" value="2"/>
</dbReference>
<organism evidence="7 8">
    <name type="scientific">Diceros bicornis minor</name>
    <name type="common">South-central black rhinoceros</name>
    <dbReference type="NCBI Taxonomy" id="77932"/>
    <lineage>
        <taxon>Eukaryota</taxon>
        <taxon>Metazoa</taxon>
        <taxon>Chordata</taxon>
        <taxon>Craniata</taxon>
        <taxon>Vertebrata</taxon>
        <taxon>Euteleostomi</taxon>
        <taxon>Mammalia</taxon>
        <taxon>Eutheria</taxon>
        <taxon>Laurasiatheria</taxon>
        <taxon>Perissodactyla</taxon>
        <taxon>Rhinocerotidae</taxon>
        <taxon>Diceros</taxon>
    </lineage>
</organism>
<dbReference type="InterPro" id="IPR045860">
    <property type="entry name" value="Snake_toxin-like_sf"/>
</dbReference>
<dbReference type="EMBL" id="JACDTQ010001714">
    <property type="protein sequence ID" value="KAF5921278.1"/>
    <property type="molecule type" value="Genomic_DNA"/>
</dbReference>
<dbReference type="CDD" id="cd23622">
    <property type="entry name" value="TFP_LU_ECD_TEX101_rpt1"/>
    <property type="match status" value="1"/>
</dbReference>
<comment type="subcellular location">
    <subcellularLocation>
        <location evidence="1">Cell membrane</location>
    </subcellularLocation>
</comment>
<dbReference type="GO" id="GO:1901317">
    <property type="term" value="P:regulation of flagellated sperm motility"/>
    <property type="evidence" value="ECO:0007669"/>
    <property type="project" value="TreeGrafter"/>
</dbReference>
<feature type="domain" description="UPAR/Ly6" evidence="6">
    <location>
        <begin position="181"/>
        <end position="259"/>
    </location>
</feature>
<proteinExistence type="predicted"/>